<evidence type="ECO:0000313" key="1">
    <source>
        <dbReference type="EMBL" id="CAF4375827.1"/>
    </source>
</evidence>
<gene>
    <name evidence="1" type="ORF">UXM345_LOCUS37189</name>
</gene>
<accession>A0A820MIH9</accession>
<dbReference type="AlphaFoldDB" id="A0A820MIH9"/>
<organism evidence="1 2">
    <name type="scientific">Rotaria magnacalcarata</name>
    <dbReference type="NCBI Taxonomy" id="392030"/>
    <lineage>
        <taxon>Eukaryota</taxon>
        <taxon>Metazoa</taxon>
        <taxon>Spiralia</taxon>
        <taxon>Gnathifera</taxon>
        <taxon>Rotifera</taxon>
        <taxon>Eurotatoria</taxon>
        <taxon>Bdelloidea</taxon>
        <taxon>Philodinida</taxon>
        <taxon>Philodinidae</taxon>
        <taxon>Rotaria</taxon>
    </lineage>
</organism>
<protein>
    <submittedName>
        <fullName evidence="1">Uncharacterized protein</fullName>
    </submittedName>
</protein>
<dbReference type="Proteomes" id="UP000663842">
    <property type="component" value="Unassembled WGS sequence"/>
</dbReference>
<reference evidence="1" key="1">
    <citation type="submission" date="2021-02" db="EMBL/GenBank/DDBJ databases">
        <authorList>
            <person name="Nowell W R."/>
        </authorList>
    </citation>
    <scope>NUCLEOTIDE SEQUENCE</scope>
</reference>
<evidence type="ECO:0000313" key="2">
    <source>
        <dbReference type="Proteomes" id="UP000663842"/>
    </source>
</evidence>
<dbReference type="EMBL" id="CAJOBF010019436">
    <property type="protein sequence ID" value="CAF4375827.1"/>
    <property type="molecule type" value="Genomic_DNA"/>
</dbReference>
<proteinExistence type="predicted"/>
<comment type="caution">
    <text evidence="1">The sequence shown here is derived from an EMBL/GenBank/DDBJ whole genome shotgun (WGS) entry which is preliminary data.</text>
</comment>
<name>A0A820MIH9_9BILA</name>
<feature type="non-terminal residue" evidence="1">
    <location>
        <position position="1"/>
    </location>
</feature>
<sequence length="100" mass="11656">IKELLREKNQTKTELKDFQAQSAHLYEAMDRDLNRLHIVYLQCAYRAIVAKIGLVEFKKENWVALSVIAMIEEPWDDAFFAECAAIAIRFRDAPKPLFRA</sequence>